<organism evidence="1 2">
    <name type="scientific">Citrullus colocynthis</name>
    <name type="common">colocynth</name>
    <dbReference type="NCBI Taxonomy" id="252529"/>
    <lineage>
        <taxon>Eukaryota</taxon>
        <taxon>Viridiplantae</taxon>
        <taxon>Streptophyta</taxon>
        <taxon>Embryophyta</taxon>
        <taxon>Tracheophyta</taxon>
        <taxon>Spermatophyta</taxon>
        <taxon>Magnoliopsida</taxon>
        <taxon>eudicotyledons</taxon>
        <taxon>Gunneridae</taxon>
        <taxon>Pentapetalae</taxon>
        <taxon>rosids</taxon>
        <taxon>fabids</taxon>
        <taxon>Cucurbitales</taxon>
        <taxon>Cucurbitaceae</taxon>
        <taxon>Benincaseae</taxon>
        <taxon>Citrullus</taxon>
    </lineage>
</organism>
<gene>
    <name evidence="1" type="ORF">CITCOLO1_LOCUS8844</name>
</gene>
<keyword evidence="2" id="KW-1185">Reference proteome</keyword>
<evidence type="ECO:0000313" key="2">
    <source>
        <dbReference type="Proteomes" id="UP001642487"/>
    </source>
</evidence>
<dbReference type="EMBL" id="OZ021737">
    <property type="protein sequence ID" value="CAK9316960.1"/>
    <property type="molecule type" value="Genomic_DNA"/>
</dbReference>
<reference evidence="1 2" key="1">
    <citation type="submission" date="2024-03" db="EMBL/GenBank/DDBJ databases">
        <authorList>
            <person name="Gkanogiannis A."/>
            <person name="Becerra Lopez-Lavalle L."/>
        </authorList>
    </citation>
    <scope>NUCLEOTIDE SEQUENCE [LARGE SCALE GENOMIC DNA]</scope>
</reference>
<name>A0ABP0YB99_9ROSI</name>
<evidence type="ECO:0000313" key="1">
    <source>
        <dbReference type="EMBL" id="CAK9316960.1"/>
    </source>
</evidence>
<proteinExistence type="predicted"/>
<protein>
    <submittedName>
        <fullName evidence="1">Uncharacterized protein</fullName>
    </submittedName>
</protein>
<dbReference type="Proteomes" id="UP001642487">
    <property type="component" value="Chromosome 3"/>
</dbReference>
<sequence length="106" mass="12409">MYHRKIVSSGLFVSELFVFINQLKQDKAKFCLYQNSLLVELNLRSTAYFSEENIGDRQIFIVILKIIFKFAKMTSVEQRTRGKHGKGRLPLQLLYPPSKPVRNFIL</sequence>
<accession>A0ABP0YB99</accession>